<geneLocation type="plasmid" evidence="2">
    <name>pap1342-2</name>
</geneLocation>
<dbReference type="EMBL" id="CP021511">
    <property type="protein sequence ID" value="ARW49072.1"/>
    <property type="molecule type" value="Genomic_DNA"/>
</dbReference>
<dbReference type="AlphaFoldDB" id="A0A1Y0Y3R1"/>
<protein>
    <submittedName>
        <fullName evidence="1">Uncharacterized protein</fullName>
    </submittedName>
</protein>
<gene>
    <name evidence="1" type="ORF">S1001342_02782</name>
</gene>
<keyword evidence="1" id="KW-0614">Plasmid</keyword>
<proteinExistence type="predicted"/>
<organism evidence="1 2">
    <name type="scientific">Acetobacter pasteurianus subsp. pasteurianus</name>
    <dbReference type="NCBI Taxonomy" id="481145"/>
    <lineage>
        <taxon>Bacteria</taxon>
        <taxon>Pseudomonadati</taxon>
        <taxon>Pseudomonadota</taxon>
        <taxon>Alphaproteobacteria</taxon>
        <taxon>Acetobacterales</taxon>
        <taxon>Acetobacteraceae</taxon>
        <taxon>Acetobacter</taxon>
    </lineage>
</organism>
<evidence type="ECO:0000313" key="2">
    <source>
        <dbReference type="Proteomes" id="UP000196205"/>
    </source>
</evidence>
<sequence length="58" mass="6475">MTCHGAKKTSRLEYSGRHLWFNRRVVCIHQQSSMVFGMGMAAVGGHHDYDDQHNSAAG</sequence>
<reference evidence="1 2" key="1">
    <citation type="submission" date="2017-05" db="EMBL/GenBank/DDBJ databases">
        <title>Genome sequence of Acetobacter pasteurianus subsp. pasteurianus strain SRCM101342.</title>
        <authorList>
            <person name="Cho S.H."/>
        </authorList>
    </citation>
    <scope>NUCLEOTIDE SEQUENCE [LARGE SCALE GENOMIC DNA]</scope>
    <source>
        <strain evidence="1 2">SRCM101342</strain>
        <plasmid evidence="2">pap1342-2</plasmid>
    </source>
</reference>
<name>A0A1Y0Y3R1_ACEPA</name>
<accession>A0A1Y0Y3R1</accession>
<dbReference type="Proteomes" id="UP000196205">
    <property type="component" value="Plasmid pAP1342-2"/>
</dbReference>
<evidence type="ECO:0000313" key="1">
    <source>
        <dbReference type="EMBL" id="ARW49072.1"/>
    </source>
</evidence>